<dbReference type="AlphaFoldDB" id="A0A5B7G385"/>
<comment type="caution">
    <text evidence="2">The sequence shown here is derived from an EMBL/GenBank/DDBJ whole genome shotgun (WGS) entry which is preliminary data.</text>
</comment>
<dbReference type="Proteomes" id="UP000324222">
    <property type="component" value="Unassembled WGS sequence"/>
</dbReference>
<evidence type="ECO:0000313" key="3">
    <source>
        <dbReference type="Proteomes" id="UP000324222"/>
    </source>
</evidence>
<accession>A0A5B7G385</accession>
<protein>
    <submittedName>
        <fullName evidence="2">Uncharacterized protein</fullName>
    </submittedName>
</protein>
<sequence length="143" mass="15945">MSSSPAKHLPRVSLPHDTFTYIVSHAHSTPCFPAPTWREVGKNIKEHVCEKQTTNPPARESKQSASQPPSLPARLSLPCPPFPIATCQVTSDTLPLLFAYALLTYPAGAPGLKNRLLWLHVRWVVAVRHVGRRRHHVYMTTPS</sequence>
<evidence type="ECO:0000256" key="1">
    <source>
        <dbReference type="SAM" id="MobiDB-lite"/>
    </source>
</evidence>
<name>A0A5B7G385_PORTR</name>
<feature type="region of interest" description="Disordered" evidence="1">
    <location>
        <begin position="48"/>
        <end position="73"/>
    </location>
</feature>
<keyword evidence="3" id="KW-1185">Reference proteome</keyword>
<reference evidence="2 3" key="1">
    <citation type="submission" date="2019-05" db="EMBL/GenBank/DDBJ databases">
        <title>Another draft genome of Portunus trituberculatus and its Hox gene families provides insights of decapod evolution.</title>
        <authorList>
            <person name="Jeong J.-H."/>
            <person name="Song I."/>
            <person name="Kim S."/>
            <person name="Choi T."/>
            <person name="Kim D."/>
            <person name="Ryu S."/>
            <person name="Kim W."/>
        </authorList>
    </citation>
    <scope>NUCLEOTIDE SEQUENCE [LARGE SCALE GENOMIC DNA]</scope>
    <source>
        <tissue evidence="2">Muscle</tissue>
    </source>
</reference>
<dbReference type="EMBL" id="VSRR010010577">
    <property type="protein sequence ID" value="MPC52027.1"/>
    <property type="molecule type" value="Genomic_DNA"/>
</dbReference>
<organism evidence="2 3">
    <name type="scientific">Portunus trituberculatus</name>
    <name type="common">Swimming crab</name>
    <name type="synonym">Neptunus trituberculatus</name>
    <dbReference type="NCBI Taxonomy" id="210409"/>
    <lineage>
        <taxon>Eukaryota</taxon>
        <taxon>Metazoa</taxon>
        <taxon>Ecdysozoa</taxon>
        <taxon>Arthropoda</taxon>
        <taxon>Crustacea</taxon>
        <taxon>Multicrustacea</taxon>
        <taxon>Malacostraca</taxon>
        <taxon>Eumalacostraca</taxon>
        <taxon>Eucarida</taxon>
        <taxon>Decapoda</taxon>
        <taxon>Pleocyemata</taxon>
        <taxon>Brachyura</taxon>
        <taxon>Eubrachyura</taxon>
        <taxon>Portunoidea</taxon>
        <taxon>Portunidae</taxon>
        <taxon>Portuninae</taxon>
        <taxon>Portunus</taxon>
    </lineage>
</organism>
<evidence type="ECO:0000313" key="2">
    <source>
        <dbReference type="EMBL" id="MPC52027.1"/>
    </source>
</evidence>
<proteinExistence type="predicted"/>
<gene>
    <name evidence="2" type="ORF">E2C01_045886</name>
</gene>